<dbReference type="PANTHER" id="PTHR42784">
    <property type="entry name" value="PYRANOSE 2-OXIDASE"/>
    <property type="match status" value="1"/>
</dbReference>
<dbReference type="SUPFAM" id="SSF51905">
    <property type="entry name" value="FAD/NAD(P)-binding domain"/>
    <property type="match status" value="1"/>
</dbReference>
<feature type="domain" description="Glucose-methanol-choline oxidoreductase C-terminal" evidence="6">
    <location>
        <begin position="258"/>
        <end position="390"/>
    </location>
</feature>
<dbReference type="Proteomes" id="UP000699042">
    <property type="component" value="Unassembled WGS sequence"/>
</dbReference>
<comment type="cofactor">
    <cofactor evidence="1">
        <name>FAD</name>
        <dbReference type="ChEBI" id="CHEBI:57692"/>
    </cofactor>
</comment>
<evidence type="ECO:0000313" key="8">
    <source>
        <dbReference type="Proteomes" id="UP000699042"/>
    </source>
</evidence>
<comment type="caution">
    <text evidence="7">The sequence shown here is derived from an EMBL/GenBank/DDBJ whole genome shotgun (WGS) entry which is preliminary data.</text>
</comment>
<proteinExistence type="inferred from homology"/>
<organism evidence="7 8">
    <name type="scientific">Colletotrichum scovillei</name>
    <dbReference type="NCBI Taxonomy" id="1209932"/>
    <lineage>
        <taxon>Eukaryota</taxon>
        <taxon>Fungi</taxon>
        <taxon>Dikarya</taxon>
        <taxon>Ascomycota</taxon>
        <taxon>Pezizomycotina</taxon>
        <taxon>Sordariomycetes</taxon>
        <taxon>Hypocreomycetidae</taxon>
        <taxon>Glomerellales</taxon>
        <taxon>Glomerellaceae</taxon>
        <taxon>Colletotrichum</taxon>
        <taxon>Colletotrichum acutatum species complex</taxon>
    </lineage>
</organism>
<dbReference type="PANTHER" id="PTHR42784:SF1">
    <property type="entry name" value="PYRANOSE 2-OXIDASE"/>
    <property type="match status" value="1"/>
</dbReference>
<sequence length="407" mass="45091">MRDFPEAMKKNAEHEWFREEAKRLLNITPASQINDDVFGSLSAAIDRILKDSISNIPTADYVESAPLAVGSRLRFDKFSVPGPLLGILERQRQLAKANKGAPLEIKVDCAVKSMEKGDDDDFVRVIETSRGTLSWTSNKTKIILCAGTVPNATMLLNSFESCPDTVGQRLTGHYDTHVSARCPVKNVKDWKKKETLKIAAAYLAGKDPKTGLQYHVSITAIHSPKPKDDAEDAARERPDYAAAATLDQLTGSEDYVNTKNHVALNKGTDPTCNVTLQYTLSDDDRASWDVMNEATFNTVIQRAGGNEHEPSIEWWDETTHGWIKTRPEVDSIRIPGLFHESSTCFMGPKEISGSVDELYSPHVIENVHVTGAALFPTTGSWNPTMTMCGYAQDLAHKLHEMKSQQSE</sequence>
<keyword evidence="5" id="KW-0560">Oxidoreductase</keyword>
<dbReference type="Pfam" id="PF05199">
    <property type="entry name" value="GMC_oxred_C"/>
    <property type="match status" value="1"/>
</dbReference>
<accession>A0A9P7QRX2</accession>
<evidence type="ECO:0000256" key="3">
    <source>
        <dbReference type="ARBA" id="ARBA00022630"/>
    </source>
</evidence>
<dbReference type="Gene3D" id="3.50.50.60">
    <property type="entry name" value="FAD/NAD(P)-binding domain"/>
    <property type="match status" value="1"/>
</dbReference>
<gene>
    <name evidence="7" type="ORF">JMJ77_003346</name>
</gene>
<name>A0A9P7QRX2_9PEZI</name>
<dbReference type="AlphaFoldDB" id="A0A9P7QRX2"/>
<keyword evidence="8" id="KW-1185">Reference proteome</keyword>
<dbReference type="InterPro" id="IPR051473">
    <property type="entry name" value="P2Ox-like"/>
</dbReference>
<evidence type="ECO:0000256" key="5">
    <source>
        <dbReference type="ARBA" id="ARBA00023002"/>
    </source>
</evidence>
<evidence type="ECO:0000256" key="4">
    <source>
        <dbReference type="ARBA" id="ARBA00022827"/>
    </source>
</evidence>
<dbReference type="InterPro" id="IPR036188">
    <property type="entry name" value="FAD/NAD-bd_sf"/>
</dbReference>
<comment type="similarity">
    <text evidence="2">Belongs to the GMC oxidoreductase family.</text>
</comment>
<keyword evidence="3" id="KW-0285">Flavoprotein</keyword>
<evidence type="ECO:0000256" key="2">
    <source>
        <dbReference type="ARBA" id="ARBA00010790"/>
    </source>
</evidence>
<keyword evidence="4" id="KW-0274">FAD</keyword>
<protein>
    <submittedName>
        <fullName evidence="7">GMC family oxidoreductase</fullName>
    </submittedName>
</protein>
<dbReference type="EMBL" id="JAESDN010000029">
    <property type="protein sequence ID" value="KAG7040342.1"/>
    <property type="molecule type" value="Genomic_DNA"/>
</dbReference>
<dbReference type="InterPro" id="IPR007867">
    <property type="entry name" value="GMC_OxRtase_C"/>
</dbReference>
<dbReference type="GO" id="GO:0016614">
    <property type="term" value="F:oxidoreductase activity, acting on CH-OH group of donors"/>
    <property type="evidence" value="ECO:0007669"/>
    <property type="project" value="InterPro"/>
</dbReference>
<evidence type="ECO:0000259" key="6">
    <source>
        <dbReference type="Pfam" id="PF05199"/>
    </source>
</evidence>
<evidence type="ECO:0000313" key="7">
    <source>
        <dbReference type="EMBL" id="KAG7040342.1"/>
    </source>
</evidence>
<evidence type="ECO:0000256" key="1">
    <source>
        <dbReference type="ARBA" id="ARBA00001974"/>
    </source>
</evidence>
<reference evidence="7" key="1">
    <citation type="submission" date="2021-05" db="EMBL/GenBank/DDBJ databases">
        <title>Comparative genomics of three Colletotrichum scovillei strains and genetic complementation revealed genes involved fungal growth and virulence on chili pepper.</title>
        <authorList>
            <person name="Hsieh D.-K."/>
            <person name="Chuang S.-C."/>
            <person name="Chen C.-Y."/>
            <person name="Chao Y.-T."/>
            <person name="Lu M.-Y.J."/>
            <person name="Lee M.-H."/>
            <person name="Shih M.-C."/>
        </authorList>
    </citation>
    <scope>NUCLEOTIDE SEQUENCE</scope>
    <source>
        <strain evidence="7">Coll-153</strain>
    </source>
</reference>